<reference evidence="1" key="1">
    <citation type="submission" date="2014-11" db="EMBL/GenBank/DDBJ databases">
        <authorList>
            <person name="Amaro Gonzalez C."/>
        </authorList>
    </citation>
    <scope>NUCLEOTIDE SEQUENCE</scope>
</reference>
<dbReference type="AlphaFoldDB" id="A0A0E9V5A1"/>
<sequence length="26" mass="2845">MLMAEKTFDALTCSNSPRNLGLYVAV</sequence>
<proteinExistence type="predicted"/>
<protein>
    <submittedName>
        <fullName evidence="1">Uncharacterized protein</fullName>
    </submittedName>
</protein>
<reference evidence="1" key="2">
    <citation type="journal article" date="2015" name="Fish Shellfish Immunol.">
        <title>Early steps in the European eel (Anguilla anguilla)-Vibrio vulnificus interaction in the gills: Role of the RtxA13 toxin.</title>
        <authorList>
            <person name="Callol A."/>
            <person name="Pajuelo D."/>
            <person name="Ebbesson L."/>
            <person name="Teles M."/>
            <person name="MacKenzie S."/>
            <person name="Amaro C."/>
        </authorList>
    </citation>
    <scope>NUCLEOTIDE SEQUENCE</scope>
</reference>
<name>A0A0E9V5A1_ANGAN</name>
<accession>A0A0E9V5A1</accession>
<organism evidence="1">
    <name type="scientific">Anguilla anguilla</name>
    <name type="common">European freshwater eel</name>
    <name type="synonym">Muraena anguilla</name>
    <dbReference type="NCBI Taxonomy" id="7936"/>
    <lineage>
        <taxon>Eukaryota</taxon>
        <taxon>Metazoa</taxon>
        <taxon>Chordata</taxon>
        <taxon>Craniata</taxon>
        <taxon>Vertebrata</taxon>
        <taxon>Euteleostomi</taxon>
        <taxon>Actinopterygii</taxon>
        <taxon>Neopterygii</taxon>
        <taxon>Teleostei</taxon>
        <taxon>Anguilliformes</taxon>
        <taxon>Anguillidae</taxon>
        <taxon>Anguilla</taxon>
    </lineage>
</organism>
<dbReference type="EMBL" id="GBXM01035386">
    <property type="protein sequence ID" value="JAH73191.1"/>
    <property type="molecule type" value="Transcribed_RNA"/>
</dbReference>
<evidence type="ECO:0000313" key="1">
    <source>
        <dbReference type="EMBL" id="JAH73191.1"/>
    </source>
</evidence>